<evidence type="ECO:0000313" key="2">
    <source>
        <dbReference type="WBParaSite" id="PgR022X_g103_t01"/>
    </source>
</evidence>
<name>A0A915B3Q8_PARUN</name>
<proteinExistence type="predicted"/>
<organism evidence="1 2">
    <name type="scientific">Parascaris univalens</name>
    <name type="common">Nematode worm</name>
    <dbReference type="NCBI Taxonomy" id="6257"/>
    <lineage>
        <taxon>Eukaryota</taxon>
        <taxon>Metazoa</taxon>
        <taxon>Ecdysozoa</taxon>
        <taxon>Nematoda</taxon>
        <taxon>Chromadorea</taxon>
        <taxon>Rhabditida</taxon>
        <taxon>Spirurina</taxon>
        <taxon>Ascaridomorpha</taxon>
        <taxon>Ascaridoidea</taxon>
        <taxon>Ascarididae</taxon>
        <taxon>Parascaris</taxon>
    </lineage>
</organism>
<dbReference type="WBParaSite" id="PgR022X_g103_t01">
    <property type="protein sequence ID" value="PgR022X_g103_t01"/>
    <property type="gene ID" value="PgR022X_g103"/>
</dbReference>
<protein>
    <submittedName>
        <fullName evidence="2">Uncharacterized protein</fullName>
    </submittedName>
</protein>
<sequence>MRARFLPDDPARFQLSMRFQELRFAILRDPSTAASCFLMRLATVLYEPTNRRLVAYV</sequence>
<keyword evidence="1" id="KW-1185">Reference proteome</keyword>
<reference evidence="2" key="1">
    <citation type="submission" date="2022-11" db="UniProtKB">
        <authorList>
            <consortium name="WormBaseParasite"/>
        </authorList>
    </citation>
    <scope>IDENTIFICATION</scope>
</reference>
<accession>A0A915B3Q8</accession>
<evidence type="ECO:0000313" key="1">
    <source>
        <dbReference type="Proteomes" id="UP000887569"/>
    </source>
</evidence>
<dbReference type="AlphaFoldDB" id="A0A915B3Q8"/>
<dbReference type="Proteomes" id="UP000887569">
    <property type="component" value="Unplaced"/>
</dbReference>